<dbReference type="AlphaFoldDB" id="A0A6A7BSN5"/>
<evidence type="ECO:0000256" key="1">
    <source>
        <dbReference type="ARBA" id="ARBA00022857"/>
    </source>
</evidence>
<dbReference type="Pfam" id="PF05368">
    <property type="entry name" value="NmrA"/>
    <property type="match status" value="1"/>
</dbReference>
<dbReference type="Gene3D" id="3.40.50.720">
    <property type="entry name" value="NAD(P)-binding Rossmann-like Domain"/>
    <property type="match status" value="1"/>
</dbReference>
<keyword evidence="1" id="KW-0521">NADP</keyword>
<dbReference type="PANTHER" id="PTHR47706">
    <property type="entry name" value="NMRA-LIKE FAMILY PROTEIN"/>
    <property type="match status" value="1"/>
</dbReference>
<evidence type="ECO:0000259" key="3">
    <source>
        <dbReference type="Pfam" id="PF05368"/>
    </source>
</evidence>
<dbReference type="InterPro" id="IPR045312">
    <property type="entry name" value="PCBER-like"/>
</dbReference>
<dbReference type="PANTHER" id="PTHR47706:SF7">
    <property type="entry name" value="CIPA-LIKE, PUTATIVE (AFU_ORTHOLOGUE AFUA_1G01630)-RELATED"/>
    <property type="match status" value="1"/>
</dbReference>
<dbReference type="OrthoDB" id="419598at2759"/>
<dbReference type="Gene3D" id="3.90.25.10">
    <property type="entry name" value="UDP-galactose 4-epimerase, domain 1"/>
    <property type="match status" value="1"/>
</dbReference>
<evidence type="ECO:0000313" key="5">
    <source>
        <dbReference type="Proteomes" id="UP000799421"/>
    </source>
</evidence>
<reference evidence="4" key="1">
    <citation type="journal article" date="2020" name="Stud. Mycol.">
        <title>101 Dothideomycetes genomes: a test case for predicting lifestyles and emergence of pathogens.</title>
        <authorList>
            <person name="Haridas S."/>
            <person name="Albert R."/>
            <person name="Binder M."/>
            <person name="Bloem J."/>
            <person name="Labutti K."/>
            <person name="Salamov A."/>
            <person name="Andreopoulos B."/>
            <person name="Baker S."/>
            <person name="Barry K."/>
            <person name="Bills G."/>
            <person name="Bluhm B."/>
            <person name="Cannon C."/>
            <person name="Castanera R."/>
            <person name="Culley D."/>
            <person name="Daum C."/>
            <person name="Ezra D."/>
            <person name="Gonzalez J."/>
            <person name="Henrissat B."/>
            <person name="Kuo A."/>
            <person name="Liang C."/>
            <person name="Lipzen A."/>
            <person name="Lutzoni F."/>
            <person name="Magnuson J."/>
            <person name="Mondo S."/>
            <person name="Nolan M."/>
            <person name="Ohm R."/>
            <person name="Pangilinan J."/>
            <person name="Park H.-J."/>
            <person name="Ramirez L."/>
            <person name="Alfaro M."/>
            <person name="Sun H."/>
            <person name="Tritt A."/>
            <person name="Yoshinaga Y."/>
            <person name="Zwiers L.-H."/>
            <person name="Turgeon B."/>
            <person name="Goodwin S."/>
            <person name="Spatafora J."/>
            <person name="Crous P."/>
            <person name="Grigoriev I."/>
        </authorList>
    </citation>
    <scope>NUCLEOTIDE SEQUENCE</scope>
    <source>
        <strain evidence="4">CBS 480.64</strain>
    </source>
</reference>
<proteinExistence type="predicted"/>
<accession>A0A6A7BSN5</accession>
<organism evidence="4 5">
    <name type="scientific">Piedraia hortae CBS 480.64</name>
    <dbReference type="NCBI Taxonomy" id="1314780"/>
    <lineage>
        <taxon>Eukaryota</taxon>
        <taxon>Fungi</taxon>
        <taxon>Dikarya</taxon>
        <taxon>Ascomycota</taxon>
        <taxon>Pezizomycotina</taxon>
        <taxon>Dothideomycetes</taxon>
        <taxon>Dothideomycetidae</taxon>
        <taxon>Capnodiales</taxon>
        <taxon>Piedraiaceae</taxon>
        <taxon>Piedraia</taxon>
    </lineage>
</organism>
<dbReference type="EMBL" id="MU006018">
    <property type="protein sequence ID" value="KAF2858092.1"/>
    <property type="molecule type" value="Genomic_DNA"/>
</dbReference>
<keyword evidence="5" id="KW-1185">Reference proteome</keyword>
<keyword evidence="2" id="KW-0560">Oxidoreductase</keyword>
<dbReference type="CDD" id="cd05259">
    <property type="entry name" value="PCBER_SDR_a"/>
    <property type="match status" value="1"/>
</dbReference>
<sequence length="355" mass="39064">MPENPDSEWGSDVSIYLRSPVRLNCQSRTMSSSNQIKNVAVIGAGGNSGTYMTKELLKTGKHTVTAITRAGSDSKLPEGIHRVAKVDYANPSSLLEALTGQDALVITLGTFVPPETDKNIIEAAVKAKVRFILPNEWAPDTANEGLRKDVGAFAGKEPIRKKIEAEGKGVTSYIAVSTGFWFEWSLAIPAAFGFDFDKKAVTMFDDGETKINTSTWPQVGRAVAKLLSLPIQADGDPKACLDHYKNKQVYVSSFNISQKDMLAAAMRVTNTKKEDWKVSYESSKERYENGVNAMKEGDNMGFVRMMYTRVFYKDDSGNFEKTKGTINSVLGLPQENLDEATAEAIKRSQETQWTG</sequence>
<dbReference type="GO" id="GO:0016491">
    <property type="term" value="F:oxidoreductase activity"/>
    <property type="evidence" value="ECO:0007669"/>
    <property type="project" value="UniProtKB-KW"/>
</dbReference>
<name>A0A6A7BSN5_9PEZI</name>
<dbReference type="SUPFAM" id="SSF51735">
    <property type="entry name" value="NAD(P)-binding Rossmann-fold domains"/>
    <property type="match status" value="1"/>
</dbReference>
<protein>
    <submittedName>
        <fullName evidence="4">NAD(P)-binding protein</fullName>
    </submittedName>
</protein>
<dbReference type="InterPro" id="IPR008030">
    <property type="entry name" value="NmrA-like"/>
</dbReference>
<evidence type="ECO:0000313" key="4">
    <source>
        <dbReference type="EMBL" id="KAF2858092.1"/>
    </source>
</evidence>
<dbReference type="InterPro" id="IPR051609">
    <property type="entry name" value="NmrA/Isoflavone_reductase-like"/>
</dbReference>
<dbReference type="InterPro" id="IPR036291">
    <property type="entry name" value="NAD(P)-bd_dom_sf"/>
</dbReference>
<evidence type="ECO:0000256" key="2">
    <source>
        <dbReference type="ARBA" id="ARBA00023002"/>
    </source>
</evidence>
<dbReference type="Proteomes" id="UP000799421">
    <property type="component" value="Unassembled WGS sequence"/>
</dbReference>
<gene>
    <name evidence="4" type="ORF">K470DRAFT_260165</name>
</gene>
<feature type="domain" description="NmrA-like" evidence="3">
    <location>
        <begin position="37"/>
        <end position="175"/>
    </location>
</feature>